<accession>A0A834LQW5</accession>
<protein>
    <submittedName>
        <fullName evidence="1">Uncharacterized protein</fullName>
    </submittedName>
</protein>
<gene>
    <name evidence="1" type="ORF">RHSIM_Rhsim04G0131200</name>
</gene>
<keyword evidence="2" id="KW-1185">Reference proteome</keyword>
<evidence type="ECO:0000313" key="1">
    <source>
        <dbReference type="EMBL" id="KAF7144553.1"/>
    </source>
</evidence>
<dbReference type="EMBL" id="WJXA01000004">
    <property type="protein sequence ID" value="KAF7144553.1"/>
    <property type="molecule type" value="Genomic_DNA"/>
</dbReference>
<dbReference type="PANTHER" id="PTHR47718">
    <property type="entry name" value="OS01G0519700 PROTEIN"/>
    <property type="match status" value="1"/>
</dbReference>
<reference evidence="1" key="1">
    <citation type="submission" date="2019-11" db="EMBL/GenBank/DDBJ databases">
        <authorList>
            <person name="Liu Y."/>
            <person name="Hou J."/>
            <person name="Li T.-Q."/>
            <person name="Guan C.-H."/>
            <person name="Wu X."/>
            <person name="Wu H.-Z."/>
            <person name="Ling F."/>
            <person name="Zhang R."/>
            <person name="Shi X.-G."/>
            <person name="Ren J.-P."/>
            <person name="Chen E.-F."/>
            <person name="Sun J.-M."/>
        </authorList>
    </citation>
    <scope>NUCLEOTIDE SEQUENCE</scope>
    <source>
        <strain evidence="1">Adult_tree_wgs_1</strain>
        <tissue evidence="1">Leaves</tissue>
    </source>
</reference>
<comment type="caution">
    <text evidence="1">The sequence shown here is derived from an EMBL/GenBank/DDBJ whole genome shotgun (WGS) entry which is preliminary data.</text>
</comment>
<name>A0A834LQW5_RHOSS</name>
<sequence length="217" mass="24676">MPRKKHFLRSHRRVSVAQKALMQQLATANVSTSQQMSVLKLQAGGLENVGCLRRDIYNSQRDMRKYVDGHDANLLKELFEIEKEKNPGFTYTIEEDDEHRLTHFIDDAVLDEEGTEIVREALLSSQKKIAFMRGSRQDGSTSSIQLPISLESQYGLKEPLKVRAKSCGQSHDKRKCPKLMNMSSQDARLYDDDDDGFADECKCLFKYGDDIGKVPDA</sequence>
<dbReference type="OrthoDB" id="1700581at2759"/>
<evidence type="ECO:0000313" key="2">
    <source>
        <dbReference type="Proteomes" id="UP000626092"/>
    </source>
</evidence>
<organism evidence="1 2">
    <name type="scientific">Rhododendron simsii</name>
    <name type="common">Sims's rhododendron</name>
    <dbReference type="NCBI Taxonomy" id="118357"/>
    <lineage>
        <taxon>Eukaryota</taxon>
        <taxon>Viridiplantae</taxon>
        <taxon>Streptophyta</taxon>
        <taxon>Embryophyta</taxon>
        <taxon>Tracheophyta</taxon>
        <taxon>Spermatophyta</taxon>
        <taxon>Magnoliopsida</taxon>
        <taxon>eudicotyledons</taxon>
        <taxon>Gunneridae</taxon>
        <taxon>Pentapetalae</taxon>
        <taxon>asterids</taxon>
        <taxon>Ericales</taxon>
        <taxon>Ericaceae</taxon>
        <taxon>Ericoideae</taxon>
        <taxon>Rhodoreae</taxon>
        <taxon>Rhododendron</taxon>
    </lineage>
</organism>
<dbReference type="Proteomes" id="UP000626092">
    <property type="component" value="Unassembled WGS sequence"/>
</dbReference>
<proteinExistence type="predicted"/>
<dbReference type="AlphaFoldDB" id="A0A834LQW5"/>